<keyword evidence="4" id="KW-1185">Reference proteome</keyword>
<keyword evidence="1" id="KW-0812">Transmembrane</keyword>
<feature type="domain" description="DUF1468" evidence="2">
    <location>
        <begin position="11"/>
        <end position="149"/>
    </location>
</feature>
<gene>
    <name evidence="3" type="ORF">M3202_20855</name>
</gene>
<name>A0A9X2DW27_9BACI</name>
<evidence type="ECO:0000313" key="3">
    <source>
        <dbReference type="EMBL" id="MCM3716500.1"/>
    </source>
</evidence>
<evidence type="ECO:0000259" key="2">
    <source>
        <dbReference type="Pfam" id="PF07331"/>
    </source>
</evidence>
<dbReference type="Pfam" id="PF07331">
    <property type="entry name" value="TctB"/>
    <property type="match status" value="1"/>
</dbReference>
<evidence type="ECO:0000256" key="1">
    <source>
        <dbReference type="SAM" id="Phobius"/>
    </source>
</evidence>
<dbReference type="AlphaFoldDB" id="A0A9X2DW27"/>
<feature type="transmembrane region" description="Helical" evidence="1">
    <location>
        <begin position="6"/>
        <end position="24"/>
    </location>
</feature>
<reference evidence="3" key="1">
    <citation type="submission" date="2022-05" db="EMBL/GenBank/DDBJ databases">
        <title>Comparative Genomics of Spacecraft Associated Microbes.</title>
        <authorList>
            <person name="Tran M.T."/>
            <person name="Wright A."/>
            <person name="Seuylemezian A."/>
            <person name="Eisen J."/>
            <person name="Coil D."/>
        </authorList>
    </citation>
    <scope>NUCLEOTIDE SEQUENCE</scope>
    <source>
        <strain evidence="3">214.1.1</strain>
    </source>
</reference>
<dbReference type="InterPro" id="IPR009936">
    <property type="entry name" value="DUF1468"/>
</dbReference>
<feature type="transmembrane region" description="Helical" evidence="1">
    <location>
        <begin position="80"/>
        <end position="113"/>
    </location>
</feature>
<organism evidence="3 4">
    <name type="scientific">Halalkalibacter oceani</name>
    <dbReference type="NCBI Taxonomy" id="1653776"/>
    <lineage>
        <taxon>Bacteria</taxon>
        <taxon>Bacillati</taxon>
        <taxon>Bacillota</taxon>
        <taxon>Bacilli</taxon>
        <taxon>Bacillales</taxon>
        <taxon>Bacillaceae</taxon>
        <taxon>Halalkalibacter</taxon>
    </lineage>
</organism>
<feature type="transmembrane region" description="Helical" evidence="1">
    <location>
        <begin position="36"/>
        <end position="60"/>
    </location>
</feature>
<comment type="caution">
    <text evidence="3">The sequence shown here is derived from an EMBL/GenBank/DDBJ whole genome shotgun (WGS) entry which is preliminary data.</text>
</comment>
<accession>A0A9X2DW27</accession>
<keyword evidence="1" id="KW-1133">Transmembrane helix</keyword>
<sequence>MSYRLATYLSLLFLVGLGGLFIYTSLQFNEGAGGQVIGPAFFPQLVSGLLIVMCIISAFTTWRKEKTSEDTLTIPQLKYILFTIAALVIFVALWDLFGLFYLFAFLFLFSLFYVYNRTDSKKKRILKAVGLSIAIGLFIYLVFEKLLNVII</sequence>
<dbReference type="Proteomes" id="UP001139179">
    <property type="component" value="Unassembled WGS sequence"/>
</dbReference>
<evidence type="ECO:0000313" key="4">
    <source>
        <dbReference type="Proteomes" id="UP001139179"/>
    </source>
</evidence>
<keyword evidence="1" id="KW-0472">Membrane</keyword>
<dbReference type="EMBL" id="JAMBOL010000040">
    <property type="protein sequence ID" value="MCM3716500.1"/>
    <property type="molecule type" value="Genomic_DNA"/>
</dbReference>
<dbReference type="RefSeq" id="WP_251225150.1">
    <property type="nucleotide sequence ID" value="NZ_JAMBOL010000040.1"/>
</dbReference>
<proteinExistence type="predicted"/>
<feature type="transmembrane region" description="Helical" evidence="1">
    <location>
        <begin position="125"/>
        <end position="143"/>
    </location>
</feature>
<protein>
    <submittedName>
        <fullName evidence="3">Tripartite tricarboxylate transporter TctB family protein</fullName>
    </submittedName>
</protein>